<organism evidence="4">
    <name type="scientific">Streptantibioticus silvisoli</name>
    <dbReference type="NCBI Taxonomy" id="2705255"/>
    <lineage>
        <taxon>Bacteria</taxon>
        <taxon>Bacillati</taxon>
        <taxon>Actinomycetota</taxon>
        <taxon>Actinomycetes</taxon>
        <taxon>Kitasatosporales</taxon>
        <taxon>Streptomycetaceae</taxon>
        <taxon>Streptantibioticus</taxon>
    </lineage>
</organism>
<evidence type="ECO:0000259" key="3">
    <source>
        <dbReference type="PROSITE" id="PS50966"/>
    </source>
</evidence>
<dbReference type="GO" id="GO:0008270">
    <property type="term" value="F:zinc ion binding"/>
    <property type="evidence" value="ECO:0007669"/>
    <property type="project" value="UniProtKB-KW"/>
</dbReference>
<dbReference type="PROSITE" id="PS50966">
    <property type="entry name" value="ZF_SWIM"/>
    <property type="match status" value="1"/>
</dbReference>
<dbReference type="Pfam" id="PF04434">
    <property type="entry name" value="SWIM"/>
    <property type="match status" value="1"/>
</dbReference>
<dbReference type="EMBL" id="JABXJJ020000011">
    <property type="protein sequence ID" value="MDI5969792.1"/>
    <property type="molecule type" value="Genomic_DNA"/>
</dbReference>
<reference evidence="4" key="1">
    <citation type="submission" date="2023-05" db="EMBL/GenBank/DDBJ databases">
        <title>Streptantibioticus silvisoli sp. nov., acidotolerant actinomycetes 1 from pine litter.</title>
        <authorList>
            <person name="Swiecimska M."/>
            <person name="Golinska P."/>
            <person name="Sangal V."/>
            <person name="Wachnowicz B."/>
            <person name="Goodfellow M."/>
        </authorList>
    </citation>
    <scope>NUCLEOTIDE SEQUENCE</scope>
    <source>
        <strain evidence="4">SL13</strain>
    </source>
</reference>
<dbReference type="AlphaFoldDB" id="A0AA90K8S3"/>
<evidence type="ECO:0000256" key="1">
    <source>
        <dbReference type="PROSITE-ProRule" id="PRU00325"/>
    </source>
</evidence>
<feature type="compositionally biased region" description="Pro residues" evidence="2">
    <location>
        <begin position="245"/>
        <end position="258"/>
    </location>
</feature>
<proteinExistence type="predicted"/>
<keyword evidence="1" id="KW-0863">Zinc-finger</keyword>
<comment type="caution">
    <text evidence="4">The sequence shown here is derived from an EMBL/GenBank/DDBJ whole genome shotgun (WGS) entry which is preliminary data.</text>
</comment>
<dbReference type="PANTHER" id="PTHR38133:SF1">
    <property type="entry name" value="SLR1429 PROTEIN"/>
    <property type="match status" value="1"/>
</dbReference>
<feature type="domain" description="SWIM-type" evidence="3">
    <location>
        <begin position="142"/>
        <end position="177"/>
    </location>
</feature>
<sequence length="449" mass="47718">MTGTTGTTGRQTPSQRKSAGAARTFEALPPAKGSRAPFAESWWGRAWLEALEESSLESGRLQRGRTYARGGAVGQVTVAPGSAAAAVRGSRRTPYRSTVRVRQFTDRQWDRLLDVIAERAANIAALLDGDMPAGLADDAEAANVTLLPGPGDLDPDCTCPDWGHPCKHAAALCYQVARLLDRDPLVLLLLRGRGERELIDELGRRSVARAAAEAVTAPSVTGPGEVVPRPRAGEPAKAVFLSRAEPPPVPVELPPVPNRPGRGPALAESGRPGPGVDPAGLELLAADAATRAHHLLVAALDGARHAGTAPPAPLTEWQDAVRLAATHPGLEVFARIAATCGRTPTELAAATRAWRHGGAESLDVLENPWSPRAGLMDRAREALRADWSDGPPPRLRAWRNRWTVEGRDAQLRLGRDGHWYPYAKEGGTWWPDGPPDADPAVVLATVLGP</sequence>
<feature type="region of interest" description="Disordered" evidence="2">
    <location>
        <begin position="1"/>
        <end position="32"/>
    </location>
</feature>
<dbReference type="RefSeq" id="WP_271314187.1">
    <property type="nucleotide sequence ID" value="NZ_JABXJJ020000011.1"/>
</dbReference>
<name>A0AA90K8S3_9ACTN</name>
<evidence type="ECO:0000313" key="4">
    <source>
        <dbReference type="EMBL" id="MDI5969792.1"/>
    </source>
</evidence>
<dbReference type="PANTHER" id="PTHR38133">
    <property type="entry name" value="SLR1429 PROTEIN"/>
    <property type="match status" value="1"/>
</dbReference>
<accession>A0AA90K8S3</accession>
<evidence type="ECO:0000256" key="2">
    <source>
        <dbReference type="SAM" id="MobiDB-lite"/>
    </source>
</evidence>
<keyword evidence="1" id="KW-0479">Metal-binding</keyword>
<keyword evidence="1" id="KW-0862">Zinc</keyword>
<protein>
    <submittedName>
        <fullName evidence="4">SWIM zinc finger family protein</fullName>
    </submittedName>
</protein>
<feature type="region of interest" description="Disordered" evidence="2">
    <location>
        <begin position="245"/>
        <end position="275"/>
    </location>
</feature>
<gene>
    <name evidence="4" type="ORF">POF50_010660</name>
</gene>
<dbReference type="InterPro" id="IPR007527">
    <property type="entry name" value="Znf_SWIM"/>
</dbReference>